<dbReference type="Proteomes" id="UP000541444">
    <property type="component" value="Unassembled WGS sequence"/>
</dbReference>
<keyword evidence="2" id="KW-1185">Reference proteome</keyword>
<protein>
    <submittedName>
        <fullName evidence="1">Uncharacterized protein</fullName>
    </submittedName>
</protein>
<dbReference type="InterPro" id="IPR001280">
    <property type="entry name" value="PSI_PsaA/B"/>
</dbReference>
<evidence type="ECO:0000313" key="2">
    <source>
        <dbReference type="Proteomes" id="UP000541444"/>
    </source>
</evidence>
<gene>
    <name evidence="1" type="ORF">GIB67_010307</name>
</gene>
<comment type="caution">
    <text evidence="1">The sequence shown here is derived from an EMBL/GenBank/DDBJ whole genome shotgun (WGS) entry which is preliminary data.</text>
</comment>
<dbReference type="SUPFAM" id="SSF81558">
    <property type="entry name" value="Photosystem I subunits PsaA/PsaB"/>
    <property type="match status" value="2"/>
</dbReference>
<evidence type="ECO:0000313" key="1">
    <source>
        <dbReference type="EMBL" id="KAF6140477.1"/>
    </source>
</evidence>
<organism evidence="1 2">
    <name type="scientific">Kingdonia uniflora</name>
    <dbReference type="NCBI Taxonomy" id="39325"/>
    <lineage>
        <taxon>Eukaryota</taxon>
        <taxon>Viridiplantae</taxon>
        <taxon>Streptophyta</taxon>
        <taxon>Embryophyta</taxon>
        <taxon>Tracheophyta</taxon>
        <taxon>Spermatophyta</taxon>
        <taxon>Magnoliopsida</taxon>
        <taxon>Ranunculales</taxon>
        <taxon>Circaeasteraceae</taxon>
        <taxon>Kingdonia</taxon>
    </lineage>
</organism>
<dbReference type="Pfam" id="PF00223">
    <property type="entry name" value="PsaA_PsaB"/>
    <property type="match status" value="2"/>
</dbReference>
<dbReference type="PANTHER" id="PTHR30128">
    <property type="entry name" value="OUTER MEMBRANE PROTEIN, OMPA-RELATED"/>
    <property type="match status" value="1"/>
</dbReference>
<accession>A0A7J7LCX7</accession>
<dbReference type="EMBL" id="JACGCM010002370">
    <property type="protein sequence ID" value="KAF6140477.1"/>
    <property type="molecule type" value="Genomic_DNA"/>
</dbReference>
<dbReference type="Gene3D" id="1.20.1130.10">
    <property type="entry name" value="Photosystem I PsaA/PsaB"/>
    <property type="match status" value="2"/>
</dbReference>
<dbReference type="GO" id="GO:0015979">
    <property type="term" value="P:photosynthesis"/>
    <property type="evidence" value="ECO:0007669"/>
    <property type="project" value="InterPro"/>
</dbReference>
<dbReference type="InterPro" id="IPR036408">
    <property type="entry name" value="PSI_PsaA/B_sf"/>
</dbReference>
<name>A0A7J7LCX7_9MAGN</name>
<dbReference type="AlphaFoldDB" id="A0A7J7LCX7"/>
<dbReference type="OrthoDB" id="1730132at2759"/>
<dbReference type="PANTHER" id="PTHR30128:SF19">
    <property type="entry name" value="PHOTOSYSTEM I P700 CHLOROPHYLL A APOPROTEIN A1-RELATED"/>
    <property type="match status" value="1"/>
</dbReference>
<dbReference type="GO" id="GO:0009535">
    <property type="term" value="C:chloroplast thylakoid membrane"/>
    <property type="evidence" value="ECO:0007669"/>
    <property type="project" value="TreeGrafter"/>
</dbReference>
<reference evidence="1 2" key="1">
    <citation type="journal article" date="2020" name="IScience">
        <title>Genome Sequencing of the Endangered Kingdonia uniflora (Circaeasteraceae, Ranunculales) Reveals Potential Mechanisms of Evolutionary Specialization.</title>
        <authorList>
            <person name="Sun Y."/>
            <person name="Deng T."/>
            <person name="Zhang A."/>
            <person name="Moore M.J."/>
            <person name="Landis J.B."/>
            <person name="Lin N."/>
            <person name="Zhang H."/>
            <person name="Zhang X."/>
            <person name="Huang J."/>
            <person name="Zhang X."/>
            <person name="Sun H."/>
            <person name="Wang H."/>
        </authorList>
    </citation>
    <scope>NUCLEOTIDE SEQUENCE [LARGE SCALE GENOMIC DNA]</scope>
    <source>
        <strain evidence="1">TB1705</strain>
        <tissue evidence="1">Leaf</tissue>
    </source>
</reference>
<proteinExistence type="predicted"/>
<sequence>MFLFNGRGYWQESIAWVHNKLKVAPATQPRALSIAQGRAVGVTHYLLGRIATTWDPLHVRPITHAIWDPHIGQPVVEAFTRGGALDPVNIAYSGIYHWCGLITPTTEMESKCFLASVSWFKKDEYRLNHHLSGLFGVNMSNEIPPIIGNDVLSTPGASNPSIEDSWFMEKAQYEIDNYGTKRDNIKMSSLRNIREKCIQEFQRDVTHKDLRNIWDYLKKYKIWETLKQLAGEGYDEVTGTFNLTEHRWAKILEVVPKVMSLITELISAISSNGPSSGSSNNDNTMSKVMNILDKMLDTNEIEESFYYLMVKVLGGAEQFNYRTAFLRMEKRRRLGFLKMLIGVLPLKMGNYGVIKSSFLWMGLSPNGEPLNFLDTDCKLESKGDFKKAVELGLSDNDLDAVRVSFIENNHVVVEENLGHVEDVIGEERLARAEIELLEGRGDGRGNGKEDGNGNLSILLRLFTVVSRHRVLCKVSGMYFCYSPVFIHLSMKSRRKNQGLIRDRRITKCVLHRDITMDDLIAANVDHHGYMRRT</sequence>